<dbReference type="GO" id="GO:0006508">
    <property type="term" value="P:proteolysis"/>
    <property type="evidence" value="ECO:0007669"/>
    <property type="project" value="UniProtKB-KW"/>
</dbReference>
<feature type="transmembrane region" description="Helical" evidence="13">
    <location>
        <begin position="53"/>
        <end position="70"/>
    </location>
</feature>
<dbReference type="SUPFAM" id="SSF56519">
    <property type="entry name" value="Penicillin binding protein dimerisation domain"/>
    <property type="match status" value="1"/>
</dbReference>
<dbReference type="AlphaFoldDB" id="A0A1G2RJX9"/>
<dbReference type="InterPro" id="IPR036138">
    <property type="entry name" value="PBP_dimer_sf"/>
</dbReference>
<dbReference type="GO" id="GO:0071972">
    <property type="term" value="F:peptidoglycan L,D-transpeptidase activity"/>
    <property type="evidence" value="ECO:0007669"/>
    <property type="project" value="TreeGrafter"/>
</dbReference>
<evidence type="ECO:0000256" key="3">
    <source>
        <dbReference type="ARBA" id="ARBA00022475"/>
    </source>
</evidence>
<dbReference type="Gene3D" id="3.40.710.10">
    <property type="entry name" value="DD-peptidase/beta-lactamase superfamily"/>
    <property type="match status" value="1"/>
</dbReference>
<keyword evidence="8" id="KW-0133">Cell shape</keyword>
<dbReference type="Proteomes" id="UP000177287">
    <property type="component" value="Unassembled WGS sequence"/>
</dbReference>
<dbReference type="Pfam" id="PF03717">
    <property type="entry name" value="PBP_dimer"/>
    <property type="match status" value="1"/>
</dbReference>
<evidence type="ECO:0000259" key="15">
    <source>
        <dbReference type="Pfam" id="PF03717"/>
    </source>
</evidence>
<comment type="caution">
    <text evidence="16">The sequence shown here is derived from an EMBL/GenBank/DDBJ whole genome shotgun (WGS) entry which is preliminary data.</text>
</comment>
<dbReference type="InterPro" id="IPR001460">
    <property type="entry name" value="PCN-bd_Tpept"/>
</dbReference>
<dbReference type="GO" id="GO:0009252">
    <property type="term" value="P:peptidoglycan biosynthetic process"/>
    <property type="evidence" value="ECO:0007669"/>
    <property type="project" value="UniProtKB-KW"/>
</dbReference>
<evidence type="ECO:0000313" key="17">
    <source>
        <dbReference type="Proteomes" id="UP000177287"/>
    </source>
</evidence>
<keyword evidence="9" id="KW-0573">Peptidoglycan synthesis</keyword>
<evidence type="ECO:0000256" key="11">
    <source>
        <dbReference type="ARBA" id="ARBA00023136"/>
    </source>
</evidence>
<dbReference type="InterPro" id="IPR017790">
    <property type="entry name" value="Penicillin-binding_protein_2"/>
</dbReference>
<dbReference type="EMBL" id="MHUF01000020">
    <property type="protein sequence ID" value="OHA72341.1"/>
    <property type="molecule type" value="Genomic_DNA"/>
</dbReference>
<evidence type="ECO:0000256" key="2">
    <source>
        <dbReference type="ARBA" id="ARBA00004236"/>
    </source>
</evidence>
<evidence type="ECO:0000256" key="7">
    <source>
        <dbReference type="ARBA" id="ARBA00022801"/>
    </source>
</evidence>
<gene>
    <name evidence="16" type="ORF">A3A27_02070</name>
</gene>
<organism evidence="16 17">
    <name type="scientific">Candidatus Wildermuthbacteria bacterium RIFCSPLOWO2_01_FULL_47_18</name>
    <dbReference type="NCBI Taxonomy" id="1802460"/>
    <lineage>
        <taxon>Bacteria</taxon>
        <taxon>Candidatus Wildermuthiibacteriota</taxon>
    </lineage>
</organism>
<sequence>MFDFLTSEKGSLRVERKNLELEPQEVIVDSFARKNLEEGFLQERKLEVPISKTALRVFFGAFLLMLLVFFSKTLSLQAFSGTDYRELARKNVARETFLTPDRGIILDQNLVSLVVNLPSFDFVCDKRDMPFSNLEKESILKHASQLLNQDFSALKKEFDENPNPLMLLKENLSHESLVLLNVREKDFPGCQIFENKKREYVKGDMFAHLLGYTAKINRSELGGLEGYSPVDQIGKDGVEKAYEKVLRGKPGKFVVQKDAQGRTIAESLEQTGESGQSVVLWLDSKLQETLVKALQNVFSQTGAKKAAAVALDPRTGGVLALVSLPSFDNNMFSEGLSFQDWEKLSNNPSKPLFNRAIAGLGYPTGSVIKPFVGMAALEENVIQDTTSLFAPYEICVDNQYTKEKECFRDWKFHGQSDIKRAIAESVNTFFYIIGGGHEQFRGLGATRILEYLRLFGWGSKTDIDLPGEGKGVLPEINKNWRLGDTYHLSIGQGPFAVTPLQVATATAAIANRGKLLQPQVVKSIQGGESFNSTLVRENFLDPENIEVIRQGMRQTVTRGSATGWLDDLPVKAAAKTGTAQTGKVTPDGKDYLYSWITAFAPFDNPEIVLVVVVEDVKEGNVAALPVAREAFQYYFSK</sequence>
<keyword evidence="4" id="KW-0997">Cell inner membrane</keyword>
<dbReference type="PANTHER" id="PTHR30627:SF2">
    <property type="entry name" value="PEPTIDOGLYCAN D,D-TRANSPEPTIDASE MRDA"/>
    <property type="match status" value="1"/>
</dbReference>
<keyword evidence="7" id="KW-0378">Hydrolase</keyword>
<keyword evidence="5" id="KW-0645">Protease</keyword>
<evidence type="ECO:0000256" key="5">
    <source>
        <dbReference type="ARBA" id="ARBA00022670"/>
    </source>
</evidence>
<reference evidence="16 17" key="1">
    <citation type="journal article" date="2016" name="Nat. Commun.">
        <title>Thousands of microbial genomes shed light on interconnected biogeochemical processes in an aquifer system.</title>
        <authorList>
            <person name="Anantharaman K."/>
            <person name="Brown C.T."/>
            <person name="Hug L.A."/>
            <person name="Sharon I."/>
            <person name="Castelle C.J."/>
            <person name="Probst A.J."/>
            <person name="Thomas B.C."/>
            <person name="Singh A."/>
            <person name="Wilkins M.J."/>
            <person name="Karaoz U."/>
            <person name="Brodie E.L."/>
            <person name="Williams K.H."/>
            <person name="Hubbard S.S."/>
            <person name="Banfield J.F."/>
        </authorList>
    </citation>
    <scope>NUCLEOTIDE SEQUENCE [LARGE SCALE GENOMIC DNA]</scope>
</reference>
<accession>A0A1G2RJX9</accession>
<keyword evidence="10 13" id="KW-1133">Transmembrane helix</keyword>
<name>A0A1G2RJX9_9BACT</name>
<evidence type="ECO:0000256" key="10">
    <source>
        <dbReference type="ARBA" id="ARBA00022989"/>
    </source>
</evidence>
<keyword evidence="6 13" id="KW-0812">Transmembrane</keyword>
<dbReference type="Gene3D" id="3.90.1310.10">
    <property type="entry name" value="Penicillin-binding protein 2a (Domain 2)"/>
    <property type="match status" value="1"/>
</dbReference>
<dbReference type="GO" id="GO:0071555">
    <property type="term" value="P:cell wall organization"/>
    <property type="evidence" value="ECO:0007669"/>
    <property type="project" value="UniProtKB-KW"/>
</dbReference>
<dbReference type="GO" id="GO:0009002">
    <property type="term" value="F:serine-type D-Ala-D-Ala carboxypeptidase activity"/>
    <property type="evidence" value="ECO:0007669"/>
    <property type="project" value="InterPro"/>
</dbReference>
<evidence type="ECO:0000256" key="6">
    <source>
        <dbReference type="ARBA" id="ARBA00022692"/>
    </source>
</evidence>
<evidence type="ECO:0000256" key="8">
    <source>
        <dbReference type="ARBA" id="ARBA00022960"/>
    </source>
</evidence>
<protein>
    <submittedName>
        <fullName evidence="16">Penicillin-binding protein 2</fullName>
    </submittedName>
</protein>
<evidence type="ECO:0000259" key="14">
    <source>
        <dbReference type="Pfam" id="PF00905"/>
    </source>
</evidence>
<dbReference type="InterPro" id="IPR050515">
    <property type="entry name" value="Beta-lactam/transpept"/>
</dbReference>
<proteinExistence type="predicted"/>
<keyword evidence="12" id="KW-0961">Cell wall biogenesis/degradation</keyword>
<dbReference type="GO" id="GO:0005886">
    <property type="term" value="C:plasma membrane"/>
    <property type="evidence" value="ECO:0007669"/>
    <property type="project" value="UniProtKB-SubCell"/>
</dbReference>
<evidence type="ECO:0000256" key="13">
    <source>
        <dbReference type="SAM" id="Phobius"/>
    </source>
</evidence>
<dbReference type="InterPro" id="IPR005311">
    <property type="entry name" value="PBP_dimer"/>
</dbReference>
<evidence type="ECO:0000256" key="12">
    <source>
        <dbReference type="ARBA" id="ARBA00023316"/>
    </source>
</evidence>
<dbReference type="GO" id="GO:0008658">
    <property type="term" value="F:penicillin binding"/>
    <property type="evidence" value="ECO:0007669"/>
    <property type="project" value="InterPro"/>
</dbReference>
<evidence type="ECO:0000313" key="16">
    <source>
        <dbReference type="EMBL" id="OHA72341.1"/>
    </source>
</evidence>
<feature type="domain" description="Penicillin-binding protein dimerisation" evidence="15">
    <location>
        <begin position="99"/>
        <end position="266"/>
    </location>
</feature>
<evidence type="ECO:0000256" key="9">
    <source>
        <dbReference type="ARBA" id="ARBA00022984"/>
    </source>
</evidence>
<dbReference type="SUPFAM" id="SSF56601">
    <property type="entry name" value="beta-lactamase/transpeptidase-like"/>
    <property type="match status" value="1"/>
</dbReference>
<keyword evidence="3" id="KW-1003">Cell membrane</keyword>
<feature type="domain" description="Penicillin-binding protein transpeptidase" evidence="14">
    <location>
        <begin position="307"/>
        <end position="630"/>
    </location>
</feature>
<evidence type="ECO:0000256" key="4">
    <source>
        <dbReference type="ARBA" id="ARBA00022519"/>
    </source>
</evidence>
<dbReference type="InterPro" id="IPR012338">
    <property type="entry name" value="Beta-lactam/transpept-like"/>
</dbReference>
<dbReference type="GO" id="GO:0008360">
    <property type="term" value="P:regulation of cell shape"/>
    <property type="evidence" value="ECO:0007669"/>
    <property type="project" value="UniProtKB-KW"/>
</dbReference>
<dbReference type="Pfam" id="PF00905">
    <property type="entry name" value="Transpeptidase"/>
    <property type="match status" value="1"/>
</dbReference>
<dbReference type="PANTHER" id="PTHR30627">
    <property type="entry name" value="PEPTIDOGLYCAN D,D-TRANSPEPTIDASE"/>
    <property type="match status" value="1"/>
</dbReference>
<keyword evidence="11 13" id="KW-0472">Membrane</keyword>
<comment type="subcellular location">
    <subcellularLocation>
        <location evidence="2">Cell membrane</location>
    </subcellularLocation>
    <subcellularLocation>
        <location evidence="1">Membrane</location>
        <topology evidence="1">Single-pass membrane protein</topology>
    </subcellularLocation>
</comment>
<dbReference type="NCBIfam" id="TIGR03423">
    <property type="entry name" value="pbp2_mrdA"/>
    <property type="match status" value="1"/>
</dbReference>
<evidence type="ECO:0000256" key="1">
    <source>
        <dbReference type="ARBA" id="ARBA00004167"/>
    </source>
</evidence>